<dbReference type="AlphaFoldDB" id="A0AAP0R8T7"/>
<reference evidence="2 3" key="1">
    <citation type="journal article" date="2024" name="Plant J.">
        <title>Genome sequences and population genomics reveal climatic adaptation and genomic divergence between two closely related sweetgum species.</title>
        <authorList>
            <person name="Xu W.Q."/>
            <person name="Ren C.Q."/>
            <person name="Zhang X.Y."/>
            <person name="Comes H.P."/>
            <person name="Liu X.H."/>
            <person name="Li Y.G."/>
            <person name="Kettle C.J."/>
            <person name="Jalonen R."/>
            <person name="Gaisberger H."/>
            <person name="Ma Y.Z."/>
            <person name="Qiu Y.X."/>
        </authorList>
    </citation>
    <scope>NUCLEOTIDE SEQUENCE [LARGE SCALE GENOMIC DNA]</scope>
    <source>
        <strain evidence="2">Hangzhou</strain>
    </source>
</reference>
<gene>
    <name evidence="2" type="ORF">L1049_017896</name>
</gene>
<dbReference type="Proteomes" id="UP001415857">
    <property type="component" value="Unassembled WGS sequence"/>
</dbReference>
<sequence length="146" mass="16366">MKMTRKKKLQRPPASPVRVTDTYISHHPQPLPPREHQSTISHPHQHHLTPITKVEPGGSHGESISSFPLCFTNLESWRRMTRVIVVDVVRDGGNCSYCGYVRKTLLLLTSHSLLYTSHGLSEVRGIFVFLCDIESKGGVREAIEGA</sequence>
<dbReference type="EMBL" id="JBBPBK010000012">
    <property type="protein sequence ID" value="KAK9273089.1"/>
    <property type="molecule type" value="Genomic_DNA"/>
</dbReference>
<comment type="caution">
    <text evidence="2">The sequence shown here is derived from an EMBL/GenBank/DDBJ whole genome shotgun (WGS) entry which is preliminary data.</text>
</comment>
<proteinExistence type="predicted"/>
<name>A0AAP0R8T7_LIQFO</name>
<evidence type="ECO:0000313" key="2">
    <source>
        <dbReference type="EMBL" id="KAK9273089.1"/>
    </source>
</evidence>
<protein>
    <submittedName>
        <fullName evidence="2">Uncharacterized protein</fullName>
    </submittedName>
</protein>
<accession>A0AAP0R8T7</accession>
<feature type="compositionally biased region" description="Basic residues" evidence="1">
    <location>
        <begin position="1"/>
        <end position="10"/>
    </location>
</feature>
<evidence type="ECO:0000313" key="3">
    <source>
        <dbReference type="Proteomes" id="UP001415857"/>
    </source>
</evidence>
<feature type="region of interest" description="Disordered" evidence="1">
    <location>
        <begin position="1"/>
        <end position="41"/>
    </location>
</feature>
<organism evidence="2 3">
    <name type="scientific">Liquidambar formosana</name>
    <name type="common">Formosan gum</name>
    <dbReference type="NCBI Taxonomy" id="63359"/>
    <lineage>
        <taxon>Eukaryota</taxon>
        <taxon>Viridiplantae</taxon>
        <taxon>Streptophyta</taxon>
        <taxon>Embryophyta</taxon>
        <taxon>Tracheophyta</taxon>
        <taxon>Spermatophyta</taxon>
        <taxon>Magnoliopsida</taxon>
        <taxon>eudicotyledons</taxon>
        <taxon>Gunneridae</taxon>
        <taxon>Pentapetalae</taxon>
        <taxon>Saxifragales</taxon>
        <taxon>Altingiaceae</taxon>
        <taxon>Liquidambar</taxon>
    </lineage>
</organism>
<evidence type="ECO:0000256" key="1">
    <source>
        <dbReference type="SAM" id="MobiDB-lite"/>
    </source>
</evidence>
<keyword evidence="3" id="KW-1185">Reference proteome</keyword>